<dbReference type="InterPro" id="IPR000873">
    <property type="entry name" value="AMP-dep_synth/lig_dom"/>
</dbReference>
<dbReference type="PANTHER" id="PTHR24096">
    <property type="entry name" value="LONG-CHAIN-FATTY-ACID--COA LIGASE"/>
    <property type="match status" value="1"/>
</dbReference>
<evidence type="ECO:0000256" key="2">
    <source>
        <dbReference type="ARBA" id="ARBA00023140"/>
    </source>
</evidence>
<evidence type="ECO:0000256" key="1">
    <source>
        <dbReference type="ARBA" id="ARBA00004275"/>
    </source>
</evidence>
<protein>
    <submittedName>
        <fullName evidence="5">Putative acyl-coa synthetase</fullName>
    </submittedName>
</protein>
<comment type="subcellular location">
    <subcellularLocation>
        <location evidence="1">Peroxisome</location>
    </subcellularLocation>
</comment>
<dbReference type="EMBL" id="GEFM01004638">
    <property type="protein sequence ID" value="JAP71158.1"/>
    <property type="molecule type" value="mRNA"/>
</dbReference>
<reference evidence="5" key="1">
    <citation type="submission" date="2016-02" db="EMBL/GenBank/DDBJ databases">
        <title>RNAseq analyses of the midgut from blood- or serum-fed Ixodes ricinus ticks.</title>
        <authorList>
            <person name="Perner J."/>
            <person name="Provaznik J."/>
            <person name="Schrenkova J."/>
            <person name="Urbanova V."/>
            <person name="Ribeiro J.M."/>
            <person name="Kopacek P."/>
        </authorList>
    </citation>
    <scope>NUCLEOTIDE SEQUENCE</scope>
    <source>
        <tissue evidence="5">Gut</tissue>
    </source>
</reference>
<dbReference type="Pfam" id="PF13193">
    <property type="entry name" value="AMP-binding_C"/>
    <property type="match status" value="1"/>
</dbReference>
<proteinExistence type="evidence at transcript level"/>
<dbReference type="InterPro" id="IPR045851">
    <property type="entry name" value="AMP-bd_C_sf"/>
</dbReference>
<evidence type="ECO:0000259" key="4">
    <source>
        <dbReference type="Pfam" id="PF13193"/>
    </source>
</evidence>
<feature type="domain" description="AMP-binding enzyme C-terminal" evidence="4">
    <location>
        <begin position="441"/>
        <end position="519"/>
    </location>
</feature>
<dbReference type="AlphaFoldDB" id="A0A131XY18"/>
<organism evidence="5">
    <name type="scientific">Ixodes ricinus</name>
    <name type="common">Common tick</name>
    <name type="synonym">Acarus ricinus</name>
    <dbReference type="NCBI Taxonomy" id="34613"/>
    <lineage>
        <taxon>Eukaryota</taxon>
        <taxon>Metazoa</taxon>
        <taxon>Ecdysozoa</taxon>
        <taxon>Arthropoda</taxon>
        <taxon>Chelicerata</taxon>
        <taxon>Arachnida</taxon>
        <taxon>Acari</taxon>
        <taxon>Parasitiformes</taxon>
        <taxon>Ixodida</taxon>
        <taxon>Ixodoidea</taxon>
        <taxon>Ixodidae</taxon>
        <taxon>Ixodinae</taxon>
        <taxon>Ixodes</taxon>
    </lineage>
</organism>
<dbReference type="SUPFAM" id="SSF56801">
    <property type="entry name" value="Acetyl-CoA synthetase-like"/>
    <property type="match status" value="1"/>
</dbReference>
<evidence type="ECO:0000259" key="3">
    <source>
        <dbReference type="Pfam" id="PF00501"/>
    </source>
</evidence>
<feature type="domain" description="AMP-dependent synthetase/ligase" evidence="3">
    <location>
        <begin position="32"/>
        <end position="389"/>
    </location>
</feature>
<dbReference type="InterPro" id="IPR020845">
    <property type="entry name" value="AMP-binding_CS"/>
</dbReference>
<dbReference type="InterPro" id="IPR042099">
    <property type="entry name" value="ANL_N_sf"/>
</dbReference>
<name>A0A131XY18_IXORI</name>
<dbReference type="PANTHER" id="PTHR24096:SF422">
    <property type="entry name" value="BCDNA.GH02901"/>
    <property type="match status" value="1"/>
</dbReference>
<keyword evidence="2" id="KW-0576">Peroxisome</keyword>
<sequence>MKAPIKDGIVYSPYPNVEIPSCSVYTAMKEFLAVSPDQLAVVDDDTSLTREQFFVRMKRYAAGFQALGIQPEERVCVHIGNSVENIAVLYGLVFAGATVVLAHTSMNEDELCYQLNDSDCSLILTEPPYASKVLKVKELLNLKGLYVLGEAAGLVSVSHFRNLDENDFREVPVADPKEALIALFYSSGTTGVPKGVEISHHCLVANLHMSKGTLCYEKNDVLLAWNPITYASGFMFTIVAACMGSACVMVNPSIPFEEFVRYSNKFQVTTVASSPTGLQYLLGQMKRTGVRPESICKINVGGTLVTEALAKNVVSVFKDLRCLRNIYGLSESCGVVCAPPADQINFGNVGFPGPMVELKFIDVETGEKLGPNKEGELYFRIPSVMKGYHNMPEKTAEFIDSDGWCRSGDIASYDEDGRVYYVDRIKDMIKCLDHQVSPSDLERVLQSHEDVADAAVVGVPHVQYGDMPVAFVVLRNSSGCPEDVAEKLKDFVAGKTPYYRHIYGGVFIMDRLPRNVNGKVLKQQLKLLYNSKTSG</sequence>
<dbReference type="GO" id="GO:0016405">
    <property type="term" value="F:CoA-ligase activity"/>
    <property type="evidence" value="ECO:0007669"/>
    <property type="project" value="TreeGrafter"/>
</dbReference>
<dbReference type="GO" id="GO:0005777">
    <property type="term" value="C:peroxisome"/>
    <property type="evidence" value="ECO:0007669"/>
    <property type="project" value="UniProtKB-SubCell"/>
</dbReference>
<dbReference type="PROSITE" id="PS00455">
    <property type="entry name" value="AMP_BINDING"/>
    <property type="match status" value="1"/>
</dbReference>
<dbReference type="InterPro" id="IPR025110">
    <property type="entry name" value="AMP-bd_C"/>
</dbReference>
<dbReference type="Gene3D" id="3.30.300.30">
    <property type="match status" value="1"/>
</dbReference>
<accession>A0A131XY18</accession>
<dbReference type="Pfam" id="PF00501">
    <property type="entry name" value="AMP-binding"/>
    <property type="match status" value="1"/>
</dbReference>
<dbReference type="Gene3D" id="3.40.50.12780">
    <property type="entry name" value="N-terminal domain of ligase-like"/>
    <property type="match status" value="1"/>
</dbReference>
<evidence type="ECO:0000313" key="5">
    <source>
        <dbReference type="EMBL" id="JAP71158.1"/>
    </source>
</evidence>